<evidence type="ECO:0000256" key="5">
    <source>
        <dbReference type="ARBA" id="ARBA00023136"/>
    </source>
</evidence>
<feature type="transmembrane region" description="Helical" evidence="6">
    <location>
        <begin position="166"/>
        <end position="190"/>
    </location>
</feature>
<evidence type="ECO:0000256" key="3">
    <source>
        <dbReference type="ARBA" id="ARBA00022692"/>
    </source>
</evidence>
<dbReference type="PANTHER" id="PTHR31627">
    <property type="entry name" value="SERPENTINE RECEPTOR CLASS GAMMA-RELATED"/>
    <property type="match status" value="1"/>
</dbReference>
<organism evidence="7 8">
    <name type="scientific">Haemonchus contortus</name>
    <name type="common">Barber pole worm</name>
    <dbReference type="NCBI Taxonomy" id="6289"/>
    <lineage>
        <taxon>Eukaryota</taxon>
        <taxon>Metazoa</taxon>
        <taxon>Ecdysozoa</taxon>
        <taxon>Nematoda</taxon>
        <taxon>Chromadorea</taxon>
        <taxon>Rhabditida</taxon>
        <taxon>Rhabditina</taxon>
        <taxon>Rhabditomorpha</taxon>
        <taxon>Strongyloidea</taxon>
        <taxon>Trichostrongylidae</taxon>
        <taxon>Haemonchus</taxon>
    </lineage>
</organism>
<dbReference type="SUPFAM" id="SSF81321">
    <property type="entry name" value="Family A G protein-coupled receptor-like"/>
    <property type="match status" value="1"/>
</dbReference>
<feature type="transmembrane region" description="Helical" evidence="6">
    <location>
        <begin position="36"/>
        <end position="56"/>
    </location>
</feature>
<dbReference type="InterPro" id="IPR051119">
    <property type="entry name" value="Nematode_SR-like"/>
</dbReference>
<comment type="subcellular location">
    <subcellularLocation>
        <location evidence="1">Membrane</location>
        <topology evidence="1">Multi-pass membrane protein</topology>
    </subcellularLocation>
</comment>
<keyword evidence="7" id="KW-1185">Reference proteome</keyword>
<dbReference type="Pfam" id="PF02118">
    <property type="entry name" value="Srg"/>
    <property type="match status" value="1"/>
</dbReference>
<dbReference type="Proteomes" id="UP000025227">
    <property type="component" value="Unplaced"/>
</dbReference>
<protein>
    <recommendedName>
        <fullName evidence="6">Serpentine receptor class gamma</fullName>
    </recommendedName>
</protein>
<keyword evidence="3 6" id="KW-0812">Transmembrane</keyword>
<accession>A0A7I4Z5A8</accession>
<dbReference type="PANTHER" id="PTHR31627:SF42">
    <property type="entry name" value="G_PROTEIN_RECEP_F1_2 DOMAIN-CONTAINING PROTEIN-RELATED"/>
    <property type="match status" value="1"/>
</dbReference>
<comment type="similarity">
    <text evidence="2 6">Belongs to the nematode receptor-like protein srg family.</text>
</comment>
<name>A0A7I4Z5A8_HAECO</name>
<dbReference type="GO" id="GO:0016020">
    <property type="term" value="C:membrane"/>
    <property type="evidence" value="ECO:0007669"/>
    <property type="project" value="UniProtKB-SubCell"/>
</dbReference>
<evidence type="ECO:0000256" key="1">
    <source>
        <dbReference type="ARBA" id="ARBA00004141"/>
    </source>
</evidence>
<keyword evidence="5 6" id="KW-0472">Membrane</keyword>
<sequence>MSFVAHMLGNMFITVNRFTAICLMHKHAKIWSRKNVWIVIGTQYVASFAACSYLLWSKLEYIQNSDGTTKLKGFEKHIDVLIRSTFVGTCAIYASVTVVLNARLLFVWHKISKMSDYARHSRSEKNLLMYTIFVFVFTMLMCSQQFTVGIAAVANNNDMYLWASRQFFWINDVMLVIQLPILLLYFVLLYDKHLMSRIINKNSSN</sequence>
<dbReference type="InterPro" id="IPR000609">
    <property type="entry name" value="7TM_GPCR_serpentine_rcpt_Srg"/>
</dbReference>
<reference evidence="8" key="1">
    <citation type="submission" date="2020-12" db="UniProtKB">
        <authorList>
            <consortium name="WormBaseParasite"/>
        </authorList>
    </citation>
    <scope>IDENTIFICATION</scope>
    <source>
        <strain evidence="8">MHco3</strain>
    </source>
</reference>
<evidence type="ECO:0000313" key="8">
    <source>
        <dbReference type="WBParaSite" id="HCON_00175490-00001"/>
    </source>
</evidence>
<dbReference type="AlphaFoldDB" id="A0A7I4Z5A8"/>
<dbReference type="WBParaSite" id="HCON_00175490-00001">
    <property type="protein sequence ID" value="HCON_00175490-00001"/>
    <property type="gene ID" value="HCON_00175490"/>
</dbReference>
<feature type="transmembrane region" description="Helical" evidence="6">
    <location>
        <begin position="127"/>
        <end position="154"/>
    </location>
</feature>
<proteinExistence type="inferred from homology"/>
<dbReference type="GO" id="GO:0004888">
    <property type="term" value="F:transmembrane signaling receptor activity"/>
    <property type="evidence" value="ECO:0007669"/>
    <property type="project" value="InterPro"/>
</dbReference>
<dbReference type="Gene3D" id="1.20.1070.10">
    <property type="entry name" value="Rhodopsin 7-helix transmembrane proteins"/>
    <property type="match status" value="1"/>
</dbReference>
<evidence type="ECO:0000256" key="4">
    <source>
        <dbReference type="ARBA" id="ARBA00022989"/>
    </source>
</evidence>
<evidence type="ECO:0000256" key="2">
    <source>
        <dbReference type="ARBA" id="ARBA00005692"/>
    </source>
</evidence>
<evidence type="ECO:0000256" key="6">
    <source>
        <dbReference type="RuleBase" id="RU280813"/>
    </source>
</evidence>
<feature type="transmembrane region" description="Helical" evidence="6">
    <location>
        <begin position="80"/>
        <end position="106"/>
    </location>
</feature>
<evidence type="ECO:0000313" key="7">
    <source>
        <dbReference type="Proteomes" id="UP000025227"/>
    </source>
</evidence>
<comment type="caution">
    <text evidence="6">Lacks conserved residue(s) required for the propagation of feature annotation.</text>
</comment>
<dbReference type="GO" id="GO:0007606">
    <property type="term" value="P:sensory perception of chemical stimulus"/>
    <property type="evidence" value="ECO:0007669"/>
    <property type="project" value="UniProtKB-UniRule"/>
</dbReference>
<keyword evidence="4 6" id="KW-1133">Transmembrane helix</keyword>